<name>A0A3T0KR94_9BACI</name>
<keyword evidence="1" id="KW-0472">Membrane</keyword>
<dbReference type="AlphaFoldDB" id="A0A3T0KR94"/>
<reference evidence="2 3" key="1">
    <citation type="submission" date="2018-01" db="EMBL/GenBank/DDBJ databases">
        <title>Bacillus asahii Genome sequencing and assembly.</title>
        <authorList>
            <person name="Jiang H."/>
            <person name="Feng Y."/>
            <person name="Zhao F."/>
            <person name="Lin X."/>
        </authorList>
    </citation>
    <scope>NUCLEOTIDE SEQUENCE [LARGE SCALE GENOMIC DNA]</scope>
    <source>
        <strain evidence="2 3">OM18</strain>
    </source>
</reference>
<protein>
    <submittedName>
        <fullName evidence="2">Uncharacterized protein</fullName>
    </submittedName>
</protein>
<accession>A0A3T0KR94</accession>
<organism evidence="2 3">
    <name type="scientific">Peribacillus asahii</name>
    <dbReference type="NCBI Taxonomy" id="228899"/>
    <lineage>
        <taxon>Bacteria</taxon>
        <taxon>Bacillati</taxon>
        <taxon>Bacillota</taxon>
        <taxon>Bacilli</taxon>
        <taxon>Bacillales</taxon>
        <taxon>Bacillaceae</taxon>
        <taxon>Peribacillus</taxon>
    </lineage>
</organism>
<sequence>MWKAIVSYLPEWQVFIQAFIVFFIPYLISQLFKWLRTSKDE</sequence>
<evidence type="ECO:0000313" key="3">
    <source>
        <dbReference type="Proteomes" id="UP000283095"/>
    </source>
</evidence>
<feature type="transmembrane region" description="Helical" evidence="1">
    <location>
        <begin position="12"/>
        <end position="32"/>
    </location>
</feature>
<keyword evidence="1" id="KW-0812">Transmembrane</keyword>
<proteinExistence type="predicted"/>
<keyword evidence="1" id="KW-1133">Transmembrane helix</keyword>
<evidence type="ECO:0000256" key="1">
    <source>
        <dbReference type="SAM" id="Phobius"/>
    </source>
</evidence>
<dbReference type="Proteomes" id="UP000283095">
    <property type="component" value="Chromosome"/>
</dbReference>
<dbReference type="KEGG" id="pasa:BAOM_2287"/>
<evidence type="ECO:0000313" key="2">
    <source>
        <dbReference type="EMBL" id="AZV42896.1"/>
    </source>
</evidence>
<gene>
    <name evidence="2" type="ORF">BAOM_2287</name>
</gene>
<dbReference type="EMBL" id="CP026095">
    <property type="protein sequence ID" value="AZV42896.1"/>
    <property type="molecule type" value="Genomic_DNA"/>
</dbReference>